<organism evidence="3 4">
    <name type="scientific">Hymenobacter nivis</name>
    <dbReference type="NCBI Taxonomy" id="1850093"/>
    <lineage>
        <taxon>Bacteria</taxon>
        <taxon>Pseudomonadati</taxon>
        <taxon>Bacteroidota</taxon>
        <taxon>Cytophagia</taxon>
        <taxon>Cytophagales</taxon>
        <taxon>Hymenobacteraceae</taxon>
        <taxon>Hymenobacter</taxon>
    </lineage>
</organism>
<gene>
    <name evidence="3" type="ORF">DDQ68_19620</name>
</gene>
<dbReference type="PROSITE" id="PS51257">
    <property type="entry name" value="PROKAR_LIPOPROTEIN"/>
    <property type="match status" value="1"/>
</dbReference>
<accession>A0A2Z3H1B8</accession>
<dbReference type="AlphaFoldDB" id="A0A2Z3H1B8"/>
<feature type="chain" id="PRO_5016369214" evidence="1">
    <location>
        <begin position="23"/>
        <end position="169"/>
    </location>
</feature>
<proteinExistence type="predicted"/>
<feature type="domain" description="DUF4440" evidence="2">
    <location>
        <begin position="46"/>
        <end position="155"/>
    </location>
</feature>
<protein>
    <submittedName>
        <fullName evidence="3">DUF4440 domain-containing protein</fullName>
    </submittedName>
</protein>
<name>A0A2Z3H1B8_9BACT</name>
<dbReference type="EMBL" id="CP029145">
    <property type="protein sequence ID" value="AWM34790.1"/>
    <property type="molecule type" value="Genomic_DNA"/>
</dbReference>
<evidence type="ECO:0000313" key="3">
    <source>
        <dbReference type="EMBL" id="AWM34790.1"/>
    </source>
</evidence>
<sequence>MKIYLFALGTAALLASCGGNNAPATNGAPSATTTTTTTSGNVSVSDLNQQFLSAWNNKDAAKAAAFLADDAQFLQGATRFSGKDEITNKWITPTIGTVANLKTSTTSSGTDTNMAYEAGTFAVDVLPIATEKQGGIGEGNFLLLWKKGSDGTWKLSYAQLEDLPVQVKK</sequence>
<keyword evidence="1" id="KW-0732">Signal</keyword>
<dbReference type="Proteomes" id="UP000245999">
    <property type="component" value="Chromosome"/>
</dbReference>
<dbReference type="InterPro" id="IPR032710">
    <property type="entry name" value="NTF2-like_dom_sf"/>
</dbReference>
<evidence type="ECO:0000313" key="4">
    <source>
        <dbReference type="Proteomes" id="UP000245999"/>
    </source>
</evidence>
<dbReference type="SUPFAM" id="SSF54427">
    <property type="entry name" value="NTF2-like"/>
    <property type="match status" value="1"/>
</dbReference>
<reference evidence="4" key="1">
    <citation type="submission" date="2018-04" db="EMBL/GenBank/DDBJ databases">
        <title>Complete genome of Antarctic heterotrophic bacterium Hymenobacter nivis.</title>
        <authorList>
            <person name="Terashima M."/>
        </authorList>
    </citation>
    <scope>NUCLEOTIDE SEQUENCE [LARGE SCALE GENOMIC DNA]</scope>
    <source>
        <strain evidence="4">NBRC 111535</strain>
    </source>
</reference>
<keyword evidence="4" id="KW-1185">Reference proteome</keyword>
<dbReference type="Pfam" id="PF14534">
    <property type="entry name" value="DUF4440"/>
    <property type="match status" value="1"/>
</dbReference>
<evidence type="ECO:0000259" key="2">
    <source>
        <dbReference type="Pfam" id="PF14534"/>
    </source>
</evidence>
<dbReference type="RefSeq" id="WP_109657816.1">
    <property type="nucleotide sequence ID" value="NZ_CP029145.1"/>
</dbReference>
<dbReference type="KEGG" id="hnv:DDQ68_19620"/>
<dbReference type="OrthoDB" id="979496at2"/>
<dbReference type="Gene3D" id="3.10.450.50">
    <property type="match status" value="1"/>
</dbReference>
<feature type="signal peptide" evidence="1">
    <location>
        <begin position="1"/>
        <end position="22"/>
    </location>
</feature>
<dbReference type="InterPro" id="IPR027843">
    <property type="entry name" value="DUF4440"/>
</dbReference>
<evidence type="ECO:0000256" key="1">
    <source>
        <dbReference type="SAM" id="SignalP"/>
    </source>
</evidence>